<protein>
    <submittedName>
        <fullName evidence="1">Nucleotidyltransferase domain-containing protein</fullName>
    </submittedName>
</protein>
<dbReference type="Pfam" id="PF10127">
    <property type="entry name" value="RlaP"/>
    <property type="match status" value="1"/>
</dbReference>
<reference evidence="1 2" key="1">
    <citation type="journal article" date="2019" name="Gut">
        <title>Antibiotics-induced monodominance of a novel gut bacterial order.</title>
        <authorList>
            <person name="Hildebrand F."/>
            <person name="Moitinho-Silva L."/>
            <person name="Blasche S."/>
            <person name="Jahn M.T."/>
            <person name="Gossmann T.I."/>
            <person name="Heuerta-Cepas J."/>
            <person name="Hercog R."/>
            <person name="Luetge M."/>
            <person name="Bahram M."/>
            <person name="Pryszlak A."/>
            <person name="Alves R.J."/>
            <person name="Waszak S.M."/>
            <person name="Zhu A."/>
            <person name="Ye L."/>
            <person name="Costea P.I."/>
            <person name="Aalvink S."/>
            <person name="Belzer C."/>
            <person name="Forslund S.K."/>
            <person name="Sunagawa S."/>
            <person name="Hentschel U."/>
            <person name="Merten C."/>
            <person name="Patil K.R."/>
            <person name="Benes V."/>
            <person name="Bork P."/>
        </authorList>
    </citation>
    <scope>NUCLEOTIDE SEQUENCE [LARGE SCALE GENOMIC DNA]</scope>
    <source>
        <strain evidence="1 2">HDS1380</strain>
    </source>
</reference>
<dbReference type="GO" id="GO:0016740">
    <property type="term" value="F:transferase activity"/>
    <property type="evidence" value="ECO:0007669"/>
    <property type="project" value="UniProtKB-KW"/>
</dbReference>
<dbReference type="Proteomes" id="UP000291269">
    <property type="component" value="Unassembled WGS sequence"/>
</dbReference>
<dbReference type="AlphaFoldDB" id="A0A4Q2KEB4"/>
<dbReference type="PANTHER" id="PTHR34817:SF2">
    <property type="entry name" value="NUCLEOTIDYLTRANSFERASE"/>
    <property type="match status" value="1"/>
</dbReference>
<dbReference type="EMBL" id="SDOZ01000002">
    <property type="protein sequence ID" value="RXZ62349.1"/>
    <property type="molecule type" value="Genomic_DNA"/>
</dbReference>
<comment type="caution">
    <text evidence="1">The sequence shown here is derived from an EMBL/GenBank/DDBJ whole genome shotgun (WGS) entry which is preliminary data.</text>
</comment>
<dbReference type="PANTHER" id="PTHR34817">
    <property type="entry name" value="NUCLEOTIDYLTRANSFERASE"/>
    <property type="match status" value="1"/>
</dbReference>
<evidence type="ECO:0000313" key="1">
    <source>
        <dbReference type="EMBL" id="RXZ62349.1"/>
    </source>
</evidence>
<dbReference type="OrthoDB" id="9796845at2"/>
<gene>
    <name evidence="1" type="ORF">ESZ91_08130</name>
</gene>
<name>A0A4Q2KEB4_9FIRM</name>
<organism evidence="1 2">
    <name type="scientific">Candidatus Borkfalkia ceftriaxoniphila</name>
    <dbReference type="NCBI Taxonomy" id="2508949"/>
    <lineage>
        <taxon>Bacteria</taxon>
        <taxon>Bacillati</taxon>
        <taxon>Bacillota</taxon>
        <taxon>Clostridia</taxon>
        <taxon>Christensenellales</taxon>
        <taxon>Christensenellaceae</taxon>
        <taxon>Candidatus Borkfalkia</taxon>
    </lineage>
</organism>
<proteinExistence type="predicted"/>
<sequence>MQSITREIERKLKEIEEKENVTVIMAVESGSRAWGFASKDSDYDVRFLYVRSREDYLKLQPPRDVIEWQLDEVLDINGWDIRKALVLLYKSNPTLFEWCNSPIVYRTSRKFDDFRALALRYFSPKAALYHYWSTAYGVKKNFLQGETVRMKKYLYALRPLLACRWIIDKNLPPPILFDTLVKEELPEPLIREVDALLQKKKEGMETSMIARVPALQEYIESSLEEIRLAAGDSVSDSPVWDELDAYFLGLFE</sequence>
<keyword evidence="2" id="KW-1185">Reference proteome</keyword>
<dbReference type="RefSeq" id="WP_129225975.1">
    <property type="nucleotide sequence ID" value="NZ_SDOZ01000002.1"/>
</dbReference>
<evidence type="ECO:0000313" key="2">
    <source>
        <dbReference type="Proteomes" id="UP000291269"/>
    </source>
</evidence>
<accession>A0A4Q2KEB4</accession>
<dbReference type="InterPro" id="IPR018775">
    <property type="entry name" value="RlaP"/>
</dbReference>
<keyword evidence="1" id="KW-0808">Transferase</keyword>